<feature type="compositionally biased region" description="Basic and acidic residues" evidence="1">
    <location>
        <begin position="47"/>
        <end position="71"/>
    </location>
</feature>
<evidence type="ECO:0000313" key="2">
    <source>
        <dbReference type="EMBL" id="MEI5906045.1"/>
    </source>
</evidence>
<keyword evidence="3" id="KW-1185">Reference proteome</keyword>
<evidence type="ECO:0000313" key="3">
    <source>
        <dbReference type="Proteomes" id="UP001312865"/>
    </source>
</evidence>
<sequence length="140" mass="16080">MEQKQLHPSVQEFKEFVQQHPNLVKEVRNGQSTWQELFEDWYLLGDDDPKWNSYKKEDTEKEDKKEEKDSKGLFEQITGILQKMEPDQVQQHITNLSQALGAIQGVLTQFSSGGGATGGTTPQVKSEPQERPNPFSFRKD</sequence>
<gene>
    <name evidence="2" type="primary">ylbD</name>
    <name evidence="2" type="ORF">WAK64_03040</name>
</gene>
<feature type="region of interest" description="Disordered" evidence="1">
    <location>
        <begin position="109"/>
        <end position="140"/>
    </location>
</feature>
<comment type="caution">
    <text evidence="2">The sequence shown here is derived from an EMBL/GenBank/DDBJ whole genome shotgun (WGS) entry which is preliminary data.</text>
</comment>
<keyword evidence="2" id="KW-0946">Virion</keyword>
<organism evidence="2 3">
    <name type="scientific">Bacillus spongiae</name>
    <dbReference type="NCBI Taxonomy" id="2683610"/>
    <lineage>
        <taxon>Bacteria</taxon>
        <taxon>Bacillati</taxon>
        <taxon>Bacillota</taxon>
        <taxon>Bacilli</taxon>
        <taxon>Bacillales</taxon>
        <taxon>Bacillaceae</taxon>
        <taxon>Bacillus</taxon>
    </lineage>
</organism>
<protein>
    <submittedName>
        <fullName evidence="2">Spore coat protein YlbD</fullName>
    </submittedName>
</protein>
<dbReference type="Proteomes" id="UP001312865">
    <property type="component" value="Unassembled WGS sequence"/>
</dbReference>
<accession>A0ABU8H9R6</accession>
<keyword evidence="2" id="KW-0167">Capsid protein</keyword>
<dbReference type="RefSeq" id="WP_336585468.1">
    <property type="nucleotide sequence ID" value="NZ_JBBAXC010000002.1"/>
</dbReference>
<dbReference type="EMBL" id="JBBAXC010000002">
    <property type="protein sequence ID" value="MEI5906045.1"/>
    <property type="molecule type" value="Genomic_DNA"/>
</dbReference>
<dbReference type="Pfam" id="PF14071">
    <property type="entry name" value="YlbD_coat"/>
    <property type="match status" value="1"/>
</dbReference>
<proteinExistence type="predicted"/>
<dbReference type="InterPro" id="IPR025953">
    <property type="entry name" value="YlbD_coat"/>
</dbReference>
<evidence type="ECO:0000256" key="1">
    <source>
        <dbReference type="SAM" id="MobiDB-lite"/>
    </source>
</evidence>
<name>A0ABU8H9R6_9BACI</name>
<reference evidence="2 3" key="1">
    <citation type="journal article" date="2018" name="J. Microbiol.">
        <title>Bacillus spongiae sp. nov., isolated from sponge of Jeju Island.</title>
        <authorList>
            <person name="Lee G.E."/>
            <person name="Im W.T."/>
            <person name="Park J.S."/>
        </authorList>
    </citation>
    <scope>NUCLEOTIDE SEQUENCE [LARGE SCALE GENOMIC DNA]</scope>
    <source>
        <strain evidence="2 3">135PIL107-10</strain>
    </source>
</reference>
<feature type="region of interest" description="Disordered" evidence="1">
    <location>
        <begin position="45"/>
        <end position="71"/>
    </location>
</feature>